<reference evidence="2" key="1">
    <citation type="submission" date="2020-11" db="EMBL/GenBank/DDBJ databases">
        <authorList>
            <person name="Tran Van P."/>
        </authorList>
    </citation>
    <scope>NUCLEOTIDE SEQUENCE</scope>
</reference>
<dbReference type="Proteomes" id="UP000678499">
    <property type="component" value="Unassembled WGS sequence"/>
</dbReference>
<evidence type="ECO:0000313" key="2">
    <source>
        <dbReference type="EMBL" id="CAD7273837.1"/>
    </source>
</evidence>
<keyword evidence="3" id="KW-1185">Reference proteome</keyword>
<feature type="region of interest" description="Disordered" evidence="1">
    <location>
        <begin position="160"/>
        <end position="181"/>
    </location>
</feature>
<evidence type="ECO:0000313" key="3">
    <source>
        <dbReference type="Proteomes" id="UP000678499"/>
    </source>
</evidence>
<gene>
    <name evidence="2" type="ORF">NMOB1V02_LOCUS1706</name>
</gene>
<evidence type="ECO:0000256" key="1">
    <source>
        <dbReference type="SAM" id="MobiDB-lite"/>
    </source>
</evidence>
<protein>
    <submittedName>
        <fullName evidence="2">Uncharacterized protein</fullName>
    </submittedName>
</protein>
<dbReference type="EMBL" id="CAJPEX010000177">
    <property type="protein sequence ID" value="CAG0913989.1"/>
    <property type="molecule type" value="Genomic_DNA"/>
</dbReference>
<sequence>MIQCREALAEVLWNSYADAPIDAMKHLYNEMFLNYKTELAAIVSAIPDEILQLTQDEVDKKYGADFFSGGLSRMKEVLATFPSTNQHKNVRDSTLMPPPPSIISGSSTRSRGKTPKVLATPSIQGGSGLKIFPTPNAKRGIQKGEQVFSARGSLLGIAEEEEECDENNPAPMRAVRKPARK</sequence>
<organism evidence="2">
    <name type="scientific">Notodromas monacha</name>
    <dbReference type="NCBI Taxonomy" id="399045"/>
    <lineage>
        <taxon>Eukaryota</taxon>
        <taxon>Metazoa</taxon>
        <taxon>Ecdysozoa</taxon>
        <taxon>Arthropoda</taxon>
        <taxon>Crustacea</taxon>
        <taxon>Oligostraca</taxon>
        <taxon>Ostracoda</taxon>
        <taxon>Podocopa</taxon>
        <taxon>Podocopida</taxon>
        <taxon>Cypridocopina</taxon>
        <taxon>Cypridoidea</taxon>
        <taxon>Cyprididae</taxon>
        <taxon>Notodromas</taxon>
    </lineage>
</organism>
<accession>A0A7R9BG41</accession>
<dbReference type="AlphaFoldDB" id="A0A7R9BG41"/>
<name>A0A7R9BG41_9CRUS</name>
<feature type="region of interest" description="Disordered" evidence="1">
    <location>
        <begin position="88"/>
        <end position="115"/>
    </location>
</feature>
<dbReference type="EMBL" id="OA882214">
    <property type="protein sequence ID" value="CAD7273837.1"/>
    <property type="molecule type" value="Genomic_DNA"/>
</dbReference>
<proteinExistence type="predicted"/>